<feature type="transmembrane region" description="Helical" evidence="1">
    <location>
        <begin position="25"/>
        <end position="44"/>
    </location>
</feature>
<evidence type="ECO:0000256" key="1">
    <source>
        <dbReference type="SAM" id="Phobius"/>
    </source>
</evidence>
<dbReference type="Proteomes" id="UP001598673">
    <property type="component" value="Unassembled WGS sequence"/>
</dbReference>
<name>A0ABW6G027_9PSEU</name>
<evidence type="ECO:0000313" key="2">
    <source>
        <dbReference type="EMBL" id="MFD6792540.1"/>
    </source>
</evidence>
<dbReference type="RefSeq" id="WP_372497738.1">
    <property type="nucleotide sequence ID" value="NZ_JBHXCV010000002.1"/>
</dbReference>
<keyword evidence="1" id="KW-0472">Membrane</keyword>
<comment type="caution">
    <text evidence="2">The sequence shown here is derived from an EMBL/GenBank/DDBJ whole genome shotgun (WGS) entry which is preliminary data.</text>
</comment>
<dbReference type="EMBL" id="JBHXCV010000002">
    <property type="protein sequence ID" value="MFD6792540.1"/>
    <property type="molecule type" value="Genomic_DNA"/>
</dbReference>
<accession>A0ABW6G027</accession>
<keyword evidence="1" id="KW-0812">Transmembrane</keyword>
<keyword evidence="1" id="KW-1133">Transmembrane helix</keyword>
<sequence>MHSPSPGLAVPAKPEVDVLHRITRVYAAIGILVPVFGLVTGASLGVLGDAWLIASMILTATAAVILIAVILPAQRRTLTALDHAGAPRVNGPDNEAPDRISCRLAMHTGVFNVLWAVVVILMIYRPGSTTGVGL</sequence>
<keyword evidence="3" id="KW-1185">Reference proteome</keyword>
<feature type="transmembrane region" description="Helical" evidence="1">
    <location>
        <begin position="104"/>
        <end position="124"/>
    </location>
</feature>
<organism evidence="2 3">
    <name type="scientific">Prauserella salsuginis</name>
    <dbReference type="NCBI Taxonomy" id="387889"/>
    <lineage>
        <taxon>Bacteria</taxon>
        <taxon>Bacillati</taxon>
        <taxon>Actinomycetota</taxon>
        <taxon>Actinomycetes</taxon>
        <taxon>Pseudonocardiales</taxon>
        <taxon>Pseudonocardiaceae</taxon>
        <taxon>Prauserella</taxon>
        <taxon>Prauserella salsuginis group</taxon>
    </lineage>
</organism>
<reference evidence="2 3" key="1">
    <citation type="submission" date="2024-09" db="EMBL/GenBank/DDBJ databases">
        <title>The Natural Products Discovery Center: Release of the First 8490 Sequenced Strains for Exploring Actinobacteria Biosynthetic Diversity.</title>
        <authorList>
            <person name="Kalkreuter E."/>
            <person name="Kautsar S.A."/>
            <person name="Yang D."/>
            <person name="Bader C.D."/>
            <person name="Teijaro C.N."/>
            <person name="Fluegel L."/>
            <person name="Davis C.M."/>
            <person name="Simpson J.R."/>
            <person name="Lauterbach L."/>
            <person name="Steele A.D."/>
            <person name="Gui C."/>
            <person name="Meng S."/>
            <person name="Li G."/>
            <person name="Viehrig K."/>
            <person name="Ye F."/>
            <person name="Su P."/>
            <person name="Kiefer A.F."/>
            <person name="Nichols A."/>
            <person name="Cepeda A.J."/>
            <person name="Yan W."/>
            <person name="Fan B."/>
            <person name="Jiang Y."/>
            <person name="Adhikari A."/>
            <person name="Zheng C.-J."/>
            <person name="Schuster L."/>
            <person name="Cowan T.M."/>
            <person name="Smanski M.J."/>
            <person name="Chevrette M.G."/>
            <person name="De Carvalho L.P.S."/>
            <person name="Shen B."/>
        </authorList>
    </citation>
    <scope>NUCLEOTIDE SEQUENCE [LARGE SCALE GENOMIC DNA]</scope>
    <source>
        <strain evidence="2 3">NPDC060353</strain>
    </source>
</reference>
<proteinExistence type="predicted"/>
<protein>
    <recommendedName>
        <fullName evidence="4">DUF2269 family protein</fullName>
    </recommendedName>
</protein>
<evidence type="ECO:0008006" key="4">
    <source>
        <dbReference type="Google" id="ProtNLM"/>
    </source>
</evidence>
<gene>
    <name evidence="2" type="ORF">ACFWGY_04330</name>
</gene>
<evidence type="ECO:0000313" key="3">
    <source>
        <dbReference type="Proteomes" id="UP001598673"/>
    </source>
</evidence>
<feature type="transmembrane region" description="Helical" evidence="1">
    <location>
        <begin position="50"/>
        <end position="71"/>
    </location>
</feature>